<evidence type="ECO:0000256" key="3">
    <source>
        <dbReference type="ARBA" id="ARBA00022989"/>
    </source>
</evidence>
<dbReference type="AlphaFoldDB" id="A0A3B3TCL0"/>
<feature type="transmembrane region" description="Helical" evidence="5">
    <location>
        <begin position="31"/>
        <end position="54"/>
    </location>
</feature>
<feature type="transmembrane region" description="Helical" evidence="5">
    <location>
        <begin position="167"/>
        <end position="184"/>
    </location>
</feature>
<dbReference type="Pfam" id="PF03619">
    <property type="entry name" value="Solute_trans_a"/>
    <property type="match status" value="1"/>
</dbReference>
<evidence type="ECO:0000256" key="1">
    <source>
        <dbReference type="ARBA" id="ARBA00004141"/>
    </source>
</evidence>
<feature type="transmembrane region" description="Helical" evidence="5">
    <location>
        <begin position="196"/>
        <end position="220"/>
    </location>
</feature>
<keyword evidence="4 5" id="KW-0472">Membrane</keyword>
<dbReference type="GeneTree" id="ENSGT00940000163831"/>
<organism evidence="6 7">
    <name type="scientific">Paramormyrops kingsleyae</name>
    <dbReference type="NCBI Taxonomy" id="1676925"/>
    <lineage>
        <taxon>Eukaryota</taxon>
        <taxon>Metazoa</taxon>
        <taxon>Chordata</taxon>
        <taxon>Craniata</taxon>
        <taxon>Vertebrata</taxon>
        <taxon>Euteleostomi</taxon>
        <taxon>Actinopterygii</taxon>
        <taxon>Neopterygii</taxon>
        <taxon>Teleostei</taxon>
        <taxon>Osteoglossocephala</taxon>
        <taxon>Osteoglossomorpha</taxon>
        <taxon>Osteoglossiformes</taxon>
        <taxon>Mormyridae</taxon>
        <taxon>Paramormyrops</taxon>
    </lineage>
</organism>
<keyword evidence="2 5" id="KW-0812">Transmembrane</keyword>
<feature type="transmembrane region" description="Helical" evidence="5">
    <location>
        <begin position="66"/>
        <end position="87"/>
    </location>
</feature>
<evidence type="ECO:0000256" key="4">
    <source>
        <dbReference type="ARBA" id="ARBA00023136"/>
    </source>
</evidence>
<dbReference type="InterPro" id="IPR005178">
    <property type="entry name" value="Ostalpha/TMEM184C"/>
</dbReference>
<evidence type="ECO:0000256" key="2">
    <source>
        <dbReference type="ARBA" id="ARBA00022692"/>
    </source>
</evidence>
<sequence length="311" mass="34601">MERNLSQVLKCLDEAPTSEEFLYSMDPSTCFTYSVLTLMTLVGSLMYLEETVYITRKITSSCKRTAYIWVTGAPPVIAATSCVGLWVPRSSMFTDFTASIYLSISLHKFLVMMLEEFGGEEALVRRLQDKPLKTSTGPCCCCCLCLPPLPVSRTSLTILKWGTLQAALLRPTLMFFATVLWSNGTYQQGKMEVKEAFLWITLLSVAAFLLSLWPLGIMFAQAKLDLSKCNIVPKFALNQCVVVLSQAQSGIVDVLVSTGTISCVPPFSARARGTFMDQQLLVVEMFIVIFVARFYYRWEHSGSDAENPGPC</sequence>
<dbReference type="Ensembl" id="ENSPKIT00000021064.1">
    <property type="protein sequence ID" value="ENSPKIP00000040046.1"/>
    <property type="gene ID" value="ENSPKIG00000017166.1"/>
</dbReference>
<protein>
    <submittedName>
        <fullName evidence="6">Organic solute transporter subunit alpha-like</fullName>
    </submittedName>
</protein>
<dbReference type="SMART" id="SM01417">
    <property type="entry name" value="Solute_trans_a"/>
    <property type="match status" value="1"/>
</dbReference>
<name>A0A3B3TCL0_9TELE</name>
<accession>A0A3B3TCL0</accession>
<reference evidence="6" key="1">
    <citation type="submission" date="2025-08" db="UniProtKB">
        <authorList>
            <consortium name="Ensembl"/>
        </authorList>
    </citation>
    <scope>IDENTIFICATION</scope>
</reference>
<dbReference type="GO" id="GO:0016020">
    <property type="term" value="C:membrane"/>
    <property type="evidence" value="ECO:0007669"/>
    <property type="project" value="UniProtKB-SubCell"/>
</dbReference>
<reference evidence="6" key="2">
    <citation type="submission" date="2025-09" db="UniProtKB">
        <authorList>
            <consortium name="Ensembl"/>
        </authorList>
    </citation>
    <scope>IDENTIFICATION</scope>
</reference>
<dbReference type="PANTHER" id="PTHR23423">
    <property type="entry name" value="ORGANIC SOLUTE TRANSPORTER-RELATED"/>
    <property type="match status" value="1"/>
</dbReference>
<keyword evidence="3 5" id="KW-1133">Transmembrane helix</keyword>
<keyword evidence="7" id="KW-1185">Reference proteome</keyword>
<evidence type="ECO:0000256" key="5">
    <source>
        <dbReference type="SAM" id="Phobius"/>
    </source>
</evidence>
<evidence type="ECO:0000313" key="7">
    <source>
        <dbReference type="Proteomes" id="UP000261540"/>
    </source>
</evidence>
<proteinExistence type="predicted"/>
<dbReference type="STRING" id="1676925.ENSPKIP00000040046"/>
<comment type="subcellular location">
    <subcellularLocation>
        <location evidence="1">Membrane</location>
        <topology evidence="1">Multi-pass membrane protein</topology>
    </subcellularLocation>
</comment>
<evidence type="ECO:0000313" key="6">
    <source>
        <dbReference type="Ensembl" id="ENSPKIP00000040046.1"/>
    </source>
</evidence>
<dbReference type="Proteomes" id="UP000261540">
    <property type="component" value="Unplaced"/>
</dbReference>